<feature type="domain" description="HTH luxR-type" evidence="1">
    <location>
        <begin position="259"/>
        <end position="316"/>
    </location>
</feature>
<keyword evidence="3" id="KW-1185">Reference proteome</keyword>
<evidence type="ECO:0000259" key="1">
    <source>
        <dbReference type="SMART" id="SM00421"/>
    </source>
</evidence>
<proteinExistence type="predicted"/>
<dbReference type="RefSeq" id="WP_316021383.1">
    <property type="nucleotide sequence ID" value="NZ_JAWDID010000080.1"/>
</dbReference>
<accession>A0ABU3SFX3</accession>
<dbReference type="InterPro" id="IPR036388">
    <property type="entry name" value="WH-like_DNA-bd_sf"/>
</dbReference>
<sequence>MVTVAGGQARWISSSPEFDEVVTIHFERFPGNGRTARLIGRNHAGFLRDIDIFTEEEMALEPVYADFLVPRGLGIGVATSIVSPSGEAFILHAERERREGPVDAAQIRKLDGLRPHLARAMLLSARLDFERARGATQALEAMGLPAAVLDRSGRPLSINASLAGMIPDVAQDRLARLTLTNPAADALLEAALATMGQMRVGAAVRSIPIAQEGDRPPLIVHLSPVRGAAHDVFARASTILVVTPVVLGDAPSAAVVQGLFDLTPAEARLAALIAAGSRPRDAAATLGVTEETARTTLKRVMAKTGLHRQAELVGLLRGARIGATGEGTA</sequence>
<reference evidence="2 3" key="1">
    <citation type="submission" date="2023-09" db="EMBL/GenBank/DDBJ databases">
        <title>Whole genome shotgun sequencing (WGS) of Bosea sp. ZW T0_25, isolated from stored onions (Allium cepa).</title>
        <authorList>
            <person name="Stoll D.A."/>
            <person name="Huch M."/>
        </authorList>
    </citation>
    <scope>NUCLEOTIDE SEQUENCE [LARGE SCALE GENOMIC DNA]</scope>
    <source>
        <strain evidence="2 3">ZW T0_25</strain>
    </source>
</reference>
<protein>
    <submittedName>
        <fullName evidence="2">Helix-turn-helix transcriptional regulator</fullName>
    </submittedName>
</protein>
<dbReference type="EMBL" id="JAWDID010000080">
    <property type="protein sequence ID" value="MDU0343682.1"/>
    <property type="molecule type" value="Genomic_DNA"/>
</dbReference>
<gene>
    <name evidence="2" type="ORF">RKE40_27675</name>
</gene>
<evidence type="ECO:0000313" key="2">
    <source>
        <dbReference type="EMBL" id="MDU0343682.1"/>
    </source>
</evidence>
<dbReference type="SUPFAM" id="SSF46894">
    <property type="entry name" value="C-terminal effector domain of the bipartite response regulators"/>
    <property type="match status" value="1"/>
</dbReference>
<comment type="caution">
    <text evidence="2">The sequence shown here is derived from an EMBL/GenBank/DDBJ whole genome shotgun (WGS) entry which is preliminary data.</text>
</comment>
<evidence type="ECO:0000313" key="3">
    <source>
        <dbReference type="Proteomes" id="UP001254257"/>
    </source>
</evidence>
<organism evidence="2 3">
    <name type="scientific">Bosea rubneri</name>
    <dbReference type="NCBI Taxonomy" id="3075434"/>
    <lineage>
        <taxon>Bacteria</taxon>
        <taxon>Pseudomonadati</taxon>
        <taxon>Pseudomonadota</taxon>
        <taxon>Alphaproteobacteria</taxon>
        <taxon>Hyphomicrobiales</taxon>
        <taxon>Boseaceae</taxon>
        <taxon>Bosea</taxon>
    </lineage>
</organism>
<dbReference type="Gene3D" id="1.10.10.10">
    <property type="entry name" value="Winged helix-like DNA-binding domain superfamily/Winged helix DNA-binding domain"/>
    <property type="match status" value="1"/>
</dbReference>
<dbReference type="InterPro" id="IPR016032">
    <property type="entry name" value="Sig_transdc_resp-reg_C-effctor"/>
</dbReference>
<dbReference type="Proteomes" id="UP001254257">
    <property type="component" value="Unassembled WGS sequence"/>
</dbReference>
<dbReference type="InterPro" id="IPR000792">
    <property type="entry name" value="Tscrpt_reg_LuxR_C"/>
</dbReference>
<dbReference type="SMART" id="SM00421">
    <property type="entry name" value="HTH_LUXR"/>
    <property type="match status" value="1"/>
</dbReference>
<name>A0ABU3SFX3_9HYPH</name>